<sequence>PKDIRQHELNQEVNRRQAVITDWYY</sequence>
<evidence type="ECO:0000313" key="2">
    <source>
        <dbReference type="WBParaSite" id="Csp11.Scaffold550.g3590.t1"/>
    </source>
</evidence>
<organism evidence="1 2">
    <name type="scientific">Caenorhabditis tropicalis</name>
    <dbReference type="NCBI Taxonomy" id="1561998"/>
    <lineage>
        <taxon>Eukaryota</taxon>
        <taxon>Metazoa</taxon>
        <taxon>Ecdysozoa</taxon>
        <taxon>Nematoda</taxon>
        <taxon>Chromadorea</taxon>
        <taxon>Rhabditida</taxon>
        <taxon>Rhabditina</taxon>
        <taxon>Rhabditomorpha</taxon>
        <taxon>Rhabditoidea</taxon>
        <taxon>Rhabditidae</taxon>
        <taxon>Peloderinae</taxon>
        <taxon>Caenorhabditis</taxon>
    </lineage>
</organism>
<proteinExistence type="predicted"/>
<protein>
    <submittedName>
        <fullName evidence="2">DUF3563 domain-containing protein</fullName>
    </submittedName>
</protein>
<dbReference type="WBParaSite" id="Csp11.Scaffold550.g3590.t1">
    <property type="protein sequence ID" value="Csp11.Scaffold550.g3590.t1"/>
    <property type="gene ID" value="Csp11.Scaffold550.g3590"/>
</dbReference>
<accession>A0A1I7T8Y6</accession>
<dbReference type="AlphaFoldDB" id="A0A1I7T8Y6"/>
<dbReference type="Proteomes" id="UP000095282">
    <property type="component" value="Unplaced"/>
</dbReference>
<keyword evidence="1" id="KW-1185">Reference proteome</keyword>
<name>A0A1I7T8Y6_9PELO</name>
<evidence type="ECO:0000313" key="1">
    <source>
        <dbReference type="Proteomes" id="UP000095282"/>
    </source>
</evidence>
<reference evidence="2" key="1">
    <citation type="submission" date="2016-11" db="UniProtKB">
        <authorList>
            <consortium name="WormBaseParasite"/>
        </authorList>
    </citation>
    <scope>IDENTIFICATION</scope>
</reference>